<name>A0A7J5XKA1_DISMA</name>
<dbReference type="SMART" id="SM00233">
    <property type="entry name" value="PH"/>
    <property type="match status" value="1"/>
</dbReference>
<organism evidence="13 14">
    <name type="scientific">Dissostichus mawsoni</name>
    <name type="common">Antarctic cod</name>
    <dbReference type="NCBI Taxonomy" id="36200"/>
    <lineage>
        <taxon>Eukaryota</taxon>
        <taxon>Metazoa</taxon>
        <taxon>Chordata</taxon>
        <taxon>Craniata</taxon>
        <taxon>Vertebrata</taxon>
        <taxon>Euteleostomi</taxon>
        <taxon>Actinopterygii</taxon>
        <taxon>Neopterygii</taxon>
        <taxon>Teleostei</taxon>
        <taxon>Neoteleostei</taxon>
        <taxon>Acanthomorphata</taxon>
        <taxon>Eupercaria</taxon>
        <taxon>Perciformes</taxon>
        <taxon>Notothenioidei</taxon>
        <taxon>Nototheniidae</taxon>
        <taxon>Dissostichus</taxon>
    </lineage>
</organism>
<dbReference type="InterPro" id="IPR001849">
    <property type="entry name" value="PH_domain"/>
</dbReference>
<keyword evidence="14" id="KW-1185">Reference proteome</keyword>
<dbReference type="Proteomes" id="UP000518266">
    <property type="component" value="Unassembled WGS sequence"/>
</dbReference>
<dbReference type="GO" id="GO:0005829">
    <property type="term" value="C:cytosol"/>
    <property type="evidence" value="ECO:0007669"/>
    <property type="project" value="TreeGrafter"/>
</dbReference>
<evidence type="ECO:0000256" key="8">
    <source>
        <dbReference type="RuleBase" id="RU003844"/>
    </source>
</evidence>
<comment type="similarity">
    <text evidence="2 8">Belongs to the OSBP family.</text>
</comment>
<proteinExistence type="inferred from homology"/>
<dbReference type="GO" id="GO:0032934">
    <property type="term" value="F:sterol binding"/>
    <property type="evidence" value="ECO:0007669"/>
    <property type="project" value="TreeGrafter"/>
</dbReference>
<dbReference type="InterPro" id="IPR018494">
    <property type="entry name" value="Oxysterol-bd_CS"/>
</dbReference>
<dbReference type="PROSITE" id="PS01013">
    <property type="entry name" value="OSBP"/>
    <property type="match status" value="1"/>
</dbReference>
<dbReference type="SUPFAM" id="SSF144000">
    <property type="entry name" value="Oxysterol-binding protein-like"/>
    <property type="match status" value="1"/>
</dbReference>
<keyword evidence="10" id="KW-0175">Coiled coil</keyword>
<feature type="region of interest" description="Disordered" evidence="11">
    <location>
        <begin position="643"/>
        <end position="704"/>
    </location>
</feature>
<dbReference type="FunFam" id="2.40.160.120:FF:000003">
    <property type="entry name" value="Oxysterol-binding protein"/>
    <property type="match status" value="1"/>
</dbReference>
<feature type="compositionally biased region" description="Basic and acidic residues" evidence="11">
    <location>
        <begin position="648"/>
        <end position="689"/>
    </location>
</feature>
<evidence type="ECO:0000256" key="7">
    <source>
        <dbReference type="ARBA" id="ARBA00023136"/>
    </source>
</evidence>
<dbReference type="OrthoDB" id="14833at2759"/>
<feature type="compositionally biased region" description="Polar residues" evidence="11">
    <location>
        <begin position="245"/>
        <end position="257"/>
    </location>
</feature>
<evidence type="ECO:0000256" key="6">
    <source>
        <dbReference type="ARBA" id="ARBA00023121"/>
    </source>
</evidence>
<evidence type="ECO:0000256" key="3">
    <source>
        <dbReference type="ARBA" id="ARBA00022448"/>
    </source>
</evidence>
<dbReference type="InterPro" id="IPR000648">
    <property type="entry name" value="Oxysterol-bd"/>
</dbReference>
<dbReference type="GO" id="GO:0097038">
    <property type="term" value="C:perinuclear endoplasmic reticulum"/>
    <property type="evidence" value="ECO:0007669"/>
    <property type="project" value="TreeGrafter"/>
</dbReference>
<dbReference type="Gene3D" id="2.30.29.30">
    <property type="entry name" value="Pleckstrin-homology domain (PH domain)/Phosphotyrosine-binding domain (PTB)"/>
    <property type="match status" value="1"/>
</dbReference>
<evidence type="ECO:0000256" key="4">
    <source>
        <dbReference type="ARBA" id="ARBA00022553"/>
    </source>
</evidence>
<evidence type="ECO:0000313" key="14">
    <source>
        <dbReference type="Proteomes" id="UP000518266"/>
    </source>
</evidence>
<accession>A0A7J5XKA1</accession>
<evidence type="ECO:0000256" key="11">
    <source>
        <dbReference type="SAM" id="MobiDB-lite"/>
    </source>
</evidence>
<dbReference type="GO" id="GO:0005886">
    <property type="term" value="C:plasma membrane"/>
    <property type="evidence" value="ECO:0007669"/>
    <property type="project" value="TreeGrafter"/>
</dbReference>
<evidence type="ECO:0000256" key="9">
    <source>
        <dbReference type="RuleBase" id="RU003845"/>
    </source>
</evidence>
<keyword evidence="3 9" id="KW-0813">Transport</keyword>
<evidence type="ECO:0000256" key="1">
    <source>
        <dbReference type="ARBA" id="ARBA00004170"/>
    </source>
</evidence>
<evidence type="ECO:0000256" key="10">
    <source>
        <dbReference type="SAM" id="Coils"/>
    </source>
</evidence>
<reference evidence="13 14" key="1">
    <citation type="submission" date="2020-03" db="EMBL/GenBank/DDBJ databases">
        <title>Dissostichus mawsoni Genome sequencing and assembly.</title>
        <authorList>
            <person name="Park H."/>
        </authorList>
    </citation>
    <scope>NUCLEOTIDE SEQUENCE [LARGE SCALE GENOMIC DNA]</scope>
    <source>
        <strain evidence="13">DM0001</strain>
        <tissue evidence="13">Muscle</tissue>
    </source>
</reference>
<dbReference type="Pfam" id="PF01237">
    <property type="entry name" value="Oxysterol_BP"/>
    <property type="match status" value="1"/>
</dbReference>
<protein>
    <recommendedName>
        <fullName evidence="9">Oxysterol-binding protein</fullName>
    </recommendedName>
</protein>
<comment type="subcellular location">
    <subcellularLocation>
        <location evidence="1">Membrane</location>
        <topology evidence="1">Peripheral membrane protein</topology>
    </subcellularLocation>
</comment>
<evidence type="ECO:0000313" key="13">
    <source>
        <dbReference type="EMBL" id="KAF3837037.1"/>
    </source>
</evidence>
<keyword evidence="6" id="KW-0446">Lipid-binding</keyword>
<comment type="caution">
    <text evidence="13">The sequence shown here is derived from an EMBL/GenBank/DDBJ whole genome shotgun (WGS) entry which is preliminary data.</text>
</comment>
<dbReference type="GO" id="GO:0006869">
    <property type="term" value="P:lipid transport"/>
    <property type="evidence" value="ECO:0007669"/>
    <property type="project" value="UniProtKB-KW"/>
</dbReference>
<evidence type="ECO:0000259" key="12">
    <source>
        <dbReference type="PROSITE" id="PS50003"/>
    </source>
</evidence>
<dbReference type="InterPro" id="IPR011993">
    <property type="entry name" value="PH-like_dom_sf"/>
</dbReference>
<dbReference type="EMBL" id="JAAKFY010000023">
    <property type="protein sequence ID" value="KAF3837037.1"/>
    <property type="molecule type" value="Genomic_DNA"/>
</dbReference>
<keyword evidence="4" id="KW-0597">Phosphoprotein</keyword>
<dbReference type="SUPFAM" id="SSF50729">
    <property type="entry name" value="PH domain-like"/>
    <property type="match status" value="1"/>
</dbReference>
<feature type="region of interest" description="Disordered" evidence="11">
    <location>
        <begin position="242"/>
        <end position="272"/>
    </location>
</feature>
<dbReference type="PANTHER" id="PTHR10972:SF205">
    <property type="entry name" value="OXYSTEROL-BINDING PROTEIN 1"/>
    <property type="match status" value="1"/>
</dbReference>
<dbReference type="InterPro" id="IPR037239">
    <property type="entry name" value="OSBP_sf"/>
</dbReference>
<dbReference type="AlphaFoldDB" id="A0A7J5XKA1"/>
<gene>
    <name evidence="13" type="ORF">F7725_004501</name>
</gene>
<evidence type="ECO:0000256" key="2">
    <source>
        <dbReference type="ARBA" id="ARBA00008842"/>
    </source>
</evidence>
<evidence type="ECO:0000256" key="5">
    <source>
        <dbReference type="ARBA" id="ARBA00023055"/>
    </source>
</evidence>
<dbReference type="PROSITE" id="PS50003">
    <property type="entry name" value="PH_DOMAIN"/>
    <property type="match status" value="1"/>
</dbReference>
<keyword evidence="5 9" id="KW-0445">Lipid transport</keyword>
<dbReference type="PANTHER" id="PTHR10972">
    <property type="entry name" value="OXYSTEROL-BINDING PROTEIN-RELATED"/>
    <property type="match status" value="1"/>
</dbReference>
<dbReference type="Pfam" id="PF00169">
    <property type="entry name" value="PH"/>
    <property type="match status" value="1"/>
</dbReference>
<keyword evidence="7" id="KW-0472">Membrane</keyword>
<dbReference type="Gene3D" id="2.40.160.120">
    <property type="match status" value="1"/>
</dbReference>
<feature type="domain" description="PH" evidence="12">
    <location>
        <begin position="19"/>
        <end position="108"/>
    </location>
</feature>
<feature type="coiled-coil region" evidence="10">
    <location>
        <begin position="214"/>
        <end position="241"/>
    </location>
</feature>
<sequence>MILGAVMSEPKTPVPTPAGDTYKGWVFKWTNYIKGYQRRWFVLSNGLLSYYRDGPHVSRHINLATATITVDDACNFVISNGGAQTYHLKASCEVERQRWITALELAKAKAARMQAESGGGSQNSEVQSALRTLGSKVEDLSTCNDLISKHGSALQRSLSELDSLRLTGEAGDKIRQVTERATLFRITSNAMINVGVPRLPCVGSGSQQAIAEGLQAERDQRVRLEETLEQLAKQHNHLERAFRGASQSNATADNKSASGPGKGEGSDEDDDNEFFDAMEEAPEFITVPADPHFHKRSSSNISGFNSEMCPDDQSLNEEPLAMNQESPSQELVPLKKRRTRISDKPNYSLNLWSIMKNCIGKELSKIPMPVNFNEPISMLQRLSEDLEYHELLDKASKCQSSLEQMCYVAAFSVSSYSTTVHRTGKPFNPLLGETYELDRRRESGYRSLCEQVSHHPPAAAHHVISDRGWTLRQEITVASKFRGKYLSIMPLGTIHAIFEKGNNHYTWKKVTTTVHNIIVGKLWIDQSGEIDVVNHTTGDRCHLKFAPYSYFSRDVARKVTGVVMDKDGKAHYVLSGTWDEKMEFSRVMQSSLGGENGTEGKQKTVYQTLKAREVWRRNPLPEGADTMYYFTSLALTLNEYEEGISPTDSRRRPDQRLMEEGRWDEGNSEKQRLEEKQRIVRREREREAASQRTASQSEEGAPHDSHLALWFDRCEDQITGEQVHIYKGGYWEAKDRGIWEGCPDIY</sequence>